<proteinExistence type="inferred from homology"/>
<dbReference type="InterPro" id="IPR041246">
    <property type="entry name" value="Bact_MG10"/>
</dbReference>
<evidence type="ECO:0000259" key="3">
    <source>
        <dbReference type="SMART" id="SM01360"/>
    </source>
</evidence>
<comment type="similarity">
    <text evidence="1">Belongs to the protease inhibitor I39 (alpha-2-macroglobulin) family. Bacterial alpha-2-macroglobulin subfamily.</text>
</comment>
<organism evidence="4 5">
    <name type="scientific">Sphingobacterium kyonggiense</name>
    <dbReference type="NCBI Taxonomy" id="714075"/>
    <lineage>
        <taxon>Bacteria</taxon>
        <taxon>Pseudomonadati</taxon>
        <taxon>Bacteroidota</taxon>
        <taxon>Sphingobacteriia</taxon>
        <taxon>Sphingobacteriales</taxon>
        <taxon>Sphingobacteriaceae</taxon>
        <taxon>Sphingobacterium</taxon>
    </lineage>
</organism>
<evidence type="ECO:0000313" key="5">
    <source>
        <dbReference type="Proteomes" id="UP001500101"/>
    </source>
</evidence>
<dbReference type="Pfam" id="PF00207">
    <property type="entry name" value="A2M"/>
    <property type="match status" value="1"/>
</dbReference>
<dbReference type="InterPro" id="IPR008930">
    <property type="entry name" value="Terpenoid_cyclase/PrenylTrfase"/>
</dbReference>
<dbReference type="SUPFAM" id="SSF56935">
    <property type="entry name" value="Porins"/>
    <property type="match status" value="1"/>
</dbReference>
<dbReference type="InterPro" id="IPR011990">
    <property type="entry name" value="TPR-like_helical_dom_sf"/>
</dbReference>
<keyword evidence="5" id="KW-1185">Reference proteome</keyword>
<evidence type="ECO:0000256" key="1">
    <source>
        <dbReference type="ARBA" id="ARBA00010556"/>
    </source>
</evidence>
<dbReference type="Gene3D" id="1.50.10.20">
    <property type="match status" value="1"/>
</dbReference>
<evidence type="ECO:0000313" key="4">
    <source>
        <dbReference type="EMBL" id="GAA4135993.1"/>
    </source>
</evidence>
<feature type="domain" description="Alpha-2-macroglobulin" evidence="3">
    <location>
        <begin position="1241"/>
        <end position="1331"/>
    </location>
</feature>
<dbReference type="InterPro" id="IPR001599">
    <property type="entry name" value="Macroglobln_a2"/>
</dbReference>
<gene>
    <name evidence="4" type="ORF">GCM10022216_10380</name>
</gene>
<dbReference type="InterPro" id="IPR002890">
    <property type="entry name" value="MG2"/>
</dbReference>
<dbReference type="Gene3D" id="2.170.130.10">
    <property type="entry name" value="TonB-dependent receptor, plug domain"/>
    <property type="match status" value="1"/>
</dbReference>
<feature type="coiled-coil region" evidence="2">
    <location>
        <begin position="1215"/>
        <end position="1242"/>
    </location>
</feature>
<dbReference type="Gene3D" id="1.25.40.10">
    <property type="entry name" value="Tetratricopeptide repeat domain"/>
    <property type="match status" value="1"/>
</dbReference>
<dbReference type="Pfam" id="PF01835">
    <property type="entry name" value="MG2"/>
    <property type="match status" value="1"/>
</dbReference>
<keyword evidence="2" id="KW-0175">Coiled coil</keyword>
<name>A0ABP7YHM9_9SPHI</name>
<evidence type="ECO:0000256" key="2">
    <source>
        <dbReference type="SAM" id="Coils"/>
    </source>
</evidence>
<dbReference type="InterPro" id="IPR037066">
    <property type="entry name" value="Plug_dom_sf"/>
</dbReference>
<dbReference type="PANTHER" id="PTHR40094">
    <property type="entry name" value="ALPHA-2-MACROGLOBULIN HOMOLOG"/>
    <property type="match status" value="1"/>
</dbReference>
<dbReference type="Gene3D" id="2.60.40.1930">
    <property type="match status" value="1"/>
</dbReference>
<dbReference type="RefSeq" id="WP_344673555.1">
    <property type="nucleotide sequence ID" value="NZ_BAAAZI010000006.1"/>
</dbReference>
<dbReference type="SUPFAM" id="SSF48239">
    <property type="entry name" value="Terpenoid cyclases/Protein prenyltransferases"/>
    <property type="match status" value="1"/>
</dbReference>
<dbReference type="PANTHER" id="PTHR40094:SF1">
    <property type="entry name" value="UBIQUITIN DOMAIN-CONTAINING PROTEIN"/>
    <property type="match status" value="1"/>
</dbReference>
<dbReference type="Pfam" id="PF17973">
    <property type="entry name" value="bMG10"/>
    <property type="match status" value="1"/>
</dbReference>
<protein>
    <recommendedName>
        <fullName evidence="3">Alpha-2-macroglobulin domain-containing protein</fullName>
    </recommendedName>
</protein>
<dbReference type="SMART" id="SM01360">
    <property type="entry name" value="A2M"/>
    <property type="match status" value="1"/>
</dbReference>
<dbReference type="EMBL" id="BAAAZI010000006">
    <property type="protein sequence ID" value="GAA4135993.1"/>
    <property type="molecule type" value="Genomic_DNA"/>
</dbReference>
<accession>A0ABP7YHM9</accession>
<comment type="caution">
    <text evidence="4">The sequence shown here is derived from an EMBL/GenBank/DDBJ whole genome shotgun (WGS) entry which is preliminary data.</text>
</comment>
<sequence length="1968" mass="225596">MKKALWISIVFVVTCMVPFYSLAQTSLEDKWKEVNRLIGIKNYDQTLPILADIKVMAMRNNDEGTWVKAFLAESLAKGNNVADDQVFENQEKHFKSNIAASKGLRKAVLQNFFASYLLSNNFRYLSKSDNIFLQADEDKKKRIIDSIYSLSIQDREELEKSKIGLWSAMLNDQKNISLSPTLYHFVTKDYLAFLMREKKENKKKIDELIKHLSALNKRNDYADAQANLRFITLDISYSNNLIFNDEVSKIINSQKSNFNAYLLYLLAQRKFGNQQYEEAIKLLNQAKSDYPNSPWLPNVNSLYKEIKKVDVGISHNKFAPANQYVPIKVNGKNLDSLYIRVYNSTLKAKNPKFYSIKYDSISKITSIQAPLVYEEAIKLTDFNSYESQISIYKLNPLAYGQYTIIVSNNKDFKDDGLYQDVSSSQIYISDQFFQASLTDEQDDYDLYSGILINRVTGEPFSNKKLNLYDFPDSTKAKLIQTLKTDAKGQFTFKSIDKKEMYDLQDYYLAIPGEDQLIELAEISHFPHEVPSDDEENEEGDIQALLLTDRAIYRPGQKLYFKSVVFNDHYQKGKVLADQKIEIRLFDANRRKIDSVFLKSNAYGSADSSFNLPSNTLAGNFSMEVYYKNQQIGNKYFRVEEYKRPTFKVQLEVNKETYTRKDTAIFKGKAEMLSGAPLIDAEVRIKVEVSGIGSRYSRNRNISTDTISTDQKGNFEFKIPLMDSTYKGMENAFFRFTADVVNQTGELQTAMGFYQFSNKPWRIQVEADNRQEASRWSKLWVNTTNQNNQPLKFSGKVEIYKYGEPNVVIPANEKNIYSDITKHILSKEEYKKYFPKNIDPDFSFKNEVQKTLIASYNFDTRDTNLVKIDSSLFTMGRYEVKAYSVFENDTIVGTSFVNLYDPVTKKTNKSEFLVSSLDSNSYSAGDLVKINFQTDEPEAKKLYLYKIKNGKKLDPEVLSWKNGSINYSFTLAKDEVNNNLSYVAVFLVNNKFESLNIYIPINRNDKSLSIKTHSFRDKISPGEKETWSFSISQKDKKMQTEVLATMYDSALDDFSSNAFPYSFALRYPYYGSPNFYNWYNRFHEESYPRDIFQSMDAFHYLDNELPVVFNYGLWSQLIRFPEPAVFDSMSRSSELNEIVVTGSAKQALAGAVPGVAIRGNADAAGDAQTPLYVMDGEVISAAQFNSLNKDNIAEFKVLKGDDATAIYGSRGANGVVIVLTKDYKKAEDQLNQVQARKNLQETAFFFPKLYSDEQGTVRFEFDSPEALTKWKLLLFAHDKELNAGSATFYSQTQKQLMVRPNLPRYFREGDEILIKAQVQNLSKEIQKGNARIELIDPETNNNISNRFMEDGLTVPFQVDPQNNGTVSWKLRIPADIHSVQVKVIAATDTHSDGEIVELPILSDKILITDTEKILLKAKQEKTYQIKIGGKDNVLAKVQVQSNPILEIISALDYLKNYPYECTEQSASKWFGLKVLQYMEKHYPAISNYFKSIDSKEMKGNLESNAALKDIKLEEMPWIRQIENDQEKLKQLAKLFQSDISSELQEIEKKIMDNQLSSGGFSWFKGGRADTYMSIRILEVFGKVLQLDKSLIEPSLMQKSQNLMDYLDKDTAVFNPKSGAAMALNYLHARHYWTAYRTIPKDNLNKLKPRLLNTPLLSASGSAGDAAKARVVNLLYGTGKEATEIRNRLQQEMITDEDKGIYWRSNDNKYNNISLQSYMVEAYKLNDPSKLMGITQYLYYKKNANHWYSTWMTVDAIYALLLANNPADFVLVNNISLKVDQQDVKLDEVVLGQVSKEWGKEDLNTNKNIAVTNNNDRTVYGGVYHQYFVPAADVKQTTNELAVSKKYLIERNGKWEEAKEVRLGDKIKVEITVIADKNLNYVHLKDSRPSGVEPVYQASGYQWRRGYYFTLKDASTNYFFDYLAKGKHTFSYEIKANNVGTFNSGITTIDCMYDPAVNARSENLEVKIKE</sequence>
<reference evidence="5" key="1">
    <citation type="journal article" date="2019" name="Int. J. Syst. Evol. Microbiol.">
        <title>The Global Catalogue of Microorganisms (GCM) 10K type strain sequencing project: providing services to taxonomists for standard genome sequencing and annotation.</title>
        <authorList>
            <consortium name="The Broad Institute Genomics Platform"/>
            <consortium name="The Broad Institute Genome Sequencing Center for Infectious Disease"/>
            <person name="Wu L."/>
            <person name="Ma J."/>
        </authorList>
    </citation>
    <scope>NUCLEOTIDE SEQUENCE [LARGE SCALE GENOMIC DNA]</scope>
    <source>
        <strain evidence="5">JCM 16704</strain>
    </source>
</reference>
<dbReference type="Proteomes" id="UP001500101">
    <property type="component" value="Unassembled WGS sequence"/>
</dbReference>
<feature type="coiled-coil region" evidence="2">
    <location>
        <begin position="191"/>
        <end position="218"/>
    </location>
</feature>
<dbReference type="InterPro" id="IPR051802">
    <property type="entry name" value="YfhM-like"/>
</dbReference>